<proteinExistence type="inferred from homology"/>
<dbReference type="Pfam" id="PF02872">
    <property type="entry name" value="5_nucleotid_C"/>
    <property type="match status" value="1"/>
</dbReference>
<dbReference type="GO" id="GO:0000166">
    <property type="term" value="F:nucleotide binding"/>
    <property type="evidence" value="ECO:0007669"/>
    <property type="project" value="UniProtKB-KW"/>
</dbReference>
<dbReference type="InterPro" id="IPR008334">
    <property type="entry name" value="5'-Nucleotdase_C"/>
</dbReference>
<protein>
    <submittedName>
        <fullName evidence="5">Bifunctional metallophosphatase/5'-nucleotidase</fullName>
    </submittedName>
</protein>
<dbReference type="SUPFAM" id="SSF56300">
    <property type="entry name" value="Metallo-dependent phosphatases"/>
    <property type="match status" value="1"/>
</dbReference>
<evidence type="ECO:0000313" key="6">
    <source>
        <dbReference type="Proteomes" id="UP000664277"/>
    </source>
</evidence>
<dbReference type="Pfam" id="PF00149">
    <property type="entry name" value="Metallophos"/>
    <property type="match status" value="1"/>
</dbReference>
<feature type="chain" id="PRO_5035342630" evidence="2">
    <location>
        <begin position="41"/>
        <end position="660"/>
    </location>
</feature>
<comment type="caution">
    <text evidence="5">The sequence shown here is derived from an EMBL/GenBank/DDBJ whole genome shotgun (WGS) entry which is preliminary data.</text>
</comment>
<organism evidence="5 6">
    <name type="scientific">Candidatus Obscuribacter phosphatis</name>
    <dbReference type="NCBI Taxonomy" id="1906157"/>
    <lineage>
        <taxon>Bacteria</taxon>
        <taxon>Bacillati</taxon>
        <taxon>Candidatus Melainabacteria</taxon>
        <taxon>Candidatus Obscuribacterales</taxon>
        <taxon>Candidatus Obscuribacteraceae</taxon>
        <taxon>Candidatus Obscuribacter</taxon>
    </lineage>
</organism>
<evidence type="ECO:0000256" key="1">
    <source>
        <dbReference type="ARBA" id="ARBA00022729"/>
    </source>
</evidence>
<dbReference type="PROSITE" id="PS00786">
    <property type="entry name" value="5_NUCLEOTIDASE_2"/>
    <property type="match status" value="1"/>
</dbReference>
<evidence type="ECO:0000256" key="2">
    <source>
        <dbReference type="RuleBase" id="RU362119"/>
    </source>
</evidence>
<dbReference type="PANTHER" id="PTHR11575">
    <property type="entry name" value="5'-NUCLEOTIDASE-RELATED"/>
    <property type="match status" value="1"/>
</dbReference>
<dbReference type="Gene3D" id="3.60.21.10">
    <property type="match status" value="1"/>
</dbReference>
<name>A0A8J7PMK4_9BACT</name>
<dbReference type="EMBL" id="JAFLCK010000021">
    <property type="protein sequence ID" value="MBN8661515.1"/>
    <property type="molecule type" value="Genomic_DNA"/>
</dbReference>
<keyword evidence="2" id="KW-0378">Hydrolase</keyword>
<accession>A0A8J7PMK4</accession>
<dbReference type="InterPro" id="IPR006179">
    <property type="entry name" value="5_nucleotidase/apyrase"/>
</dbReference>
<dbReference type="SUPFAM" id="SSF55816">
    <property type="entry name" value="5'-nucleotidase (syn. UDP-sugar hydrolase), C-terminal domain"/>
    <property type="match status" value="1"/>
</dbReference>
<keyword evidence="1 2" id="KW-0732">Signal</keyword>
<dbReference type="Gene3D" id="3.90.780.10">
    <property type="entry name" value="5'-Nucleotidase, C-terminal domain"/>
    <property type="match status" value="1"/>
</dbReference>
<dbReference type="InterPro" id="IPR036907">
    <property type="entry name" value="5'-Nucleotdase_C_sf"/>
</dbReference>
<evidence type="ECO:0000313" key="5">
    <source>
        <dbReference type="EMBL" id="MBN8661515.1"/>
    </source>
</evidence>
<keyword evidence="2" id="KW-0547">Nucleotide-binding</keyword>
<dbReference type="InterPro" id="IPR004843">
    <property type="entry name" value="Calcineurin-like_PHP"/>
</dbReference>
<feature type="domain" description="Calcineurin-like phosphoesterase" evidence="3">
    <location>
        <begin position="50"/>
        <end position="271"/>
    </location>
</feature>
<sequence length="660" mass="73312">MAVGKSNERSAARLILLFSPLALALSISTLLLTSPPQACADKTPTEFTLTILHTNDLHSHAEPFREKGKVVGGMARIAHLIKKFKKEEKNCLAVDAGDIFQGTPLFTRYKGEVEVELLNRMGYDLYTIGNHEFDEGAINLAEKLKSAKFDILSCNLDAEKLPALKSLLKPSVIKDIDGQKVAFVGAITPDIENLSMRRDGVVLKLAEKNPDSPNYLERNGYIGTIRAEVEKLKKQGVNKIILVTHCGLDVDKILGQTIVDVDAIIGGHSHTRMPAPFLIERKQGAPCLIVQTGSYGRTLGKLALTFNSKGEIVPGRSRYRLVEVNDKVGEEESVKTYIDKMAEPLKVLKETVLAEAQGDFDNNWRFYRHDSALGDLIADAFLDAGKEEGVEIAMENRGGIRSRIDRGPITLEKIEELLPFDNHLACANVSGALLMKNLEHSVAGGLGGRFLDVSGLKLAYDLDRPAGHRLVFVLARGKDGRYERVKDDSSQSFRIGMTDYSFNGGEGYDFSGAQEITYSKEKLNEPLRRFFLANKAVAPQKAERIVPLYGKLNLALENRLEAAFKEHPYIEKLPNKKLALFSGTDLGIETIEKGITVPLQNAKLELPFMSPEQLIEKFKKFKRNDQERKYFCLVLSGQNESPENSWARIKYYAGVPFSAK</sequence>
<dbReference type="GO" id="GO:0009166">
    <property type="term" value="P:nucleotide catabolic process"/>
    <property type="evidence" value="ECO:0007669"/>
    <property type="project" value="InterPro"/>
</dbReference>
<evidence type="ECO:0000259" key="4">
    <source>
        <dbReference type="Pfam" id="PF02872"/>
    </source>
</evidence>
<dbReference type="GO" id="GO:0016788">
    <property type="term" value="F:hydrolase activity, acting on ester bonds"/>
    <property type="evidence" value="ECO:0007669"/>
    <property type="project" value="InterPro"/>
</dbReference>
<reference evidence="5" key="1">
    <citation type="submission" date="2021-02" db="EMBL/GenBank/DDBJ databases">
        <title>Genome-Resolved Metagenomics of a Microbial Community Performing Photosynthetic Biological Nutrient Removal.</title>
        <authorList>
            <person name="Mcdaniel E.A."/>
        </authorList>
    </citation>
    <scope>NUCLEOTIDE SEQUENCE</scope>
    <source>
        <strain evidence="5">UWPOB_OBS1</strain>
    </source>
</reference>
<dbReference type="AlphaFoldDB" id="A0A8J7PMK4"/>
<dbReference type="PANTHER" id="PTHR11575:SF24">
    <property type="entry name" value="5'-NUCLEOTIDASE"/>
    <property type="match status" value="1"/>
</dbReference>
<dbReference type="GO" id="GO:0046872">
    <property type="term" value="F:metal ion binding"/>
    <property type="evidence" value="ECO:0007669"/>
    <property type="project" value="InterPro"/>
</dbReference>
<dbReference type="InterPro" id="IPR029052">
    <property type="entry name" value="Metallo-depent_PP-like"/>
</dbReference>
<dbReference type="InterPro" id="IPR006146">
    <property type="entry name" value="5'-Nucleotdase_CS"/>
</dbReference>
<feature type="signal peptide" evidence="2">
    <location>
        <begin position="1"/>
        <end position="40"/>
    </location>
</feature>
<feature type="domain" description="5'-Nucleotidase C-terminal" evidence="4">
    <location>
        <begin position="366"/>
        <end position="509"/>
    </location>
</feature>
<comment type="similarity">
    <text evidence="2">Belongs to the 5'-nucleotidase family.</text>
</comment>
<dbReference type="Proteomes" id="UP000664277">
    <property type="component" value="Unassembled WGS sequence"/>
</dbReference>
<gene>
    <name evidence="5" type="ORF">J0M35_14210</name>
</gene>
<evidence type="ECO:0000259" key="3">
    <source>
        <dbReference type="Pfam" id="PF00149"/>
    </source>
</evidence>
<dbReference type="PRINTS" id="PR01607">
    <property type="entry name" value="APYRASEFAMLY"/>
</dbReference>